<sequence length="70" mass="7597">MRFTSYTRAYGLLCLGMIALPIVANPLVGRADTAEAVSRAWKGSEGKREATPEAVDADEAVAHAWVEFEE</sequence>
<evidence type="ECO:0000313" key="2">
    <source>
        <dbReference type="EMBL" id="KAK0507993.1"/>
    </source>
</evidence>
<gene>
    <name evidence="2" type="ORF">JMJ35_009882</name>
</gene>
<evidence type="ECO:0000313" key="3">
    <source>
        <dbReference type="Proteomes" id="UP001166286"/>
    </source>
</evidence>
<name>A0AA39QRT9_9LECA</name>
<comment type="caution">
    <text evidence="2">The sequence shown here is derived from an EMBL/GenBank/DDBJ whole genome shotgun (WGS) entry which is preliminary data.</text>
</comment>
<accession>A0AA39QRT9</accession>
<dbReference type="Proteomes" id="UP001166286">
    <property type="component" value="Unassembled WGS sequence"/>
</dbReference>
<feature type="chain" id="PRO_5041253592" evidence="1">
    <location>
        <begin position="25"/>
        <end position="70"/>
    </location>
</feature>
<keyword evidence="3" id="KW-1185">Reference proteome</keyword>
<proteinExistence type="predicted"/>
<dbReference type="EMBL" id="JAFEKC020000022">
    <property type="protein sequence ID" value="KAK0507993.1"/>
    <property type="molecule type" value="Genomic_DNA"/>
</dbReference>
<protein>
    <submittedName>
        <fullName evidence="2">Uncharacterized protein</fullName>
    </submittedName>
</protein>
<feature type="signal peptide" evidence="1">
    <location>
        <begin position="1"/>
        <end position="24"/>
    </location>
</feature>
<evidence type="ECO:0000256" key="1">
    <source>
        <dbReference type="SAM" id="SignalP"/>
    </source>
</evidence>
<organism evidence="2 3">
    <name type="scientific">Cladonia borealis</name>
    <dbReference type="NCBI Taxonomy" id="184061"/>
    <lineage>
        <taxon>Eukaryota</taxon>
        <taxon>Fungi</taxon>
        <taxon>Dikarya</taxon>
        <taxon>Ascomycota</taxon>
        <taxon>Pezizomycotina</taxon>
        <taxon>Lecanoromycetes</taxon>
        <taxon>OSLEUM clade</taxon>
        <taxon>Lecanoromycetidae</taxon>
        <taxon>Lecanorales</taxon>
        <taxon>Lecanorineae</taxon>
        <taxon>Cladoniaceae</taxon>
        <taxon>Cladonia</taxon>
    </lineage>
</organism>
<reference evidence="2" key="1">
    <citation type="submission" date="2023-03" db="EMBL/GenBank/DDBJ databases">
        <title>Complete genome of Cladonia borealis.</title>
        <authorList>
            <person name="Park H."/>
        </authorList>
    </citation>
    <scope>NUCLEOTIDE SEQUENCE</scope>
    <source>
        <strain evidence="2">ANT050790</strain>
    </source>
</reference>
<keyword evidence="1" id="KW-0732">Signal</keyword>
<dbReference type="AlphaFoldDB" id="A0AA39QRT9"/>